<dbReference type="Gene3D" id="3.40.50.720">
    <property type="entry name" value="NAD(P)-binding Rossmann-like Domain"/>
    <property type="match status" value="1"/>
</dbReference>
<dbReference type="GO" id="GO:0005737">
    <property type="term" value="C:cytoplasm"/>
    <property type="evidence" value="ECO:0007669"/>
    <property type="project" value="TreeGrafter"/>
</dbReference>
<feature type="domain" description="NAD-dependent epimerase/dehydratase" evidence="1">
    <location>
        <begin position="9"/>
        <end position="215"/>
    </location>
</feature>
<dbReference type="InterPro" id="IPR051783">
    <property type="entry name" value="NAD(P)-dependent_oxidoreduct"/>
</dbReference>
<gene>
    <name evidence="2" type="ORF">HNQ60_001663</name>
</gene>
<evidence type="ECO:0000313" key="2">
    <source>
        <dbReference type="EMBL" id="MBB6092785.1"/>
    </source>
</evidence>
<dbReference type="PANTHER" id="PTHR48079:SF6">
    <property type="entry name" value="NAD(P)-BINDING DOMAIN-CONTAINING PROTEIN-RELATED"/>
    <property type="match status" value="1"/>
</dbReference>
<dbReference type="EMBL" id="JACHHZ010000002">
    <property type="protein sequence ID" value="MBB6092785.1"/>
    <property type="molecule type" value="Genomic_DNA"/>
</dbReference>
<dbReference type="SUPFAM" id="SSF51735">
    <property type="entry name" value="NAD(P)-binding Rossmann-fold domains"/>
    <property type="match status" value="1"/>
</dbReference>
<accession>A0A841HLB5</accession>
<organism evidence="2 3">
    <name type="scientific">Povalibacter uvarum</name>
    <dbReference type="NCBI Taxonomy" id="732238"/>
    <lineage>
        <taxon>Bacteria</taxon>
        <taxon>Pseudomonadati</taxon>
        <taxon>Pseudomonadota</taxon>
        <taxon>Gammaproteobacteria</taxon>
        <taxon>Steroidobacterales</taxon>
        <taxon>Steroidobacteraceae</taxon>
        <taxon>Povalibacter</taxon>
    </lineage>
</organism>
<dbReference type="AlphaFoldDB" id="A0A841HLB5"/>
<dbReference type="GO" id="GO:0004029">
    <property type="term" value="F:aldehyde dehydrogenase (NAD+) activity"/>
    <property type="evidence" value="ECO:0007669"/>
    <property type="project" value="TreeGrafter"/>
</dbReference>
<proteinExistence type="predicted"/>
<sequence length="300" mass="33056">MTSGRPHSLIVGCGYVGERLARKLSAVHDITAVVRSSDRAAELNAAGIATVAVDLDRVRLGAWIPEKLEQAAIFYLAPPPPAGESDLRLDRFLQLATVPPRAFVYMSTTGVYGDTDGAPVDESSLIQPLTDRARRRVSAEEMTRVWCTERRVRRIVLRVPGIYGPGRLPLERLRKREPTLHPDDAGISNRIHVDDLVAACVAAALNTEARGVYNITDGNSCSATDFLDRVSALAGLPQAPRVSMDEAQLTFSPERLSFLHESRRVSNERMLKHLGVQLRYGNIDEGIRQSLEEEKAPARE</sequence>
<dbReference type="RefSeq" id="WP_184330568.1">
    <property type="nucleotide sequence ID" value="NZ_JACHHZ010000002.1"/>
</dbReference>
<evidence type="ECO:0000259" key="1">
    <source>
        <dbReference type="Pfam" id="PF01370"/>
    </source>
</evidence>
<dbReference type="Proteomes" id="UP000588068">
    <property type="component" value="Unassembled WGS sequence"/>
</dbReference>
<keyword evidence="3" id="KW-1185">Reference proteome</keyword>
<reference evidence="2 3" key="1">
    <citation type="submission" date="2020-08" db="EMBL/GenBank/DDBJ databases">
        <title>Genomic Encyclopedia of Type Strains, Phase IV (KMG-IV): sequencing the most valuable type-strain genomes for metagenomic binning, comparative biology and taxonomic classification.</title>
        <authorList>
            <person name="Goeker M."/>
        </authorList>
    </citation>
    <scope>NUCLEOTIDE SEQUENCE [LARGE SCALE GENOMIC DNA]</scope>
    <source>
        <strain evidence="2 3">DSM 26723</strain>
    </source>
</reference>
<dbReference type="InterPro" id="IPR001509">
    <property type="entry name" value="Epimerase_deHydtase"/>
</dbReference>
<evidence type="ECO:0000313" key="3">
    <source>
        <dbReference type="Proteomes" id="UP000588068"/>
    </source>
</evidence>
<protein>
    <submittedName>
        <fullName evidence="2">Nucleoside-diphosphate-sugar epimerase</fullName>
    </submittedName>
</protein>
<dbReference type="PANTHER" id="PTHR48079">
    <property type="entry name" value="PROTEIN YEEZ"/>
    <property type="match status" value="1"/>
</dbReference>
<comment type="caution">
    <text evidence="2">The sequence shown here is derived from an EMBL/GenBank/DDBJ whole genome shotgun (WGS) entry which is preliminary data.</text>
</comment>
<dbReference type="Pfam" id="PF01370">
    <property type="entry name" value="Epimerase"/>
    <property type="match status" value="1"/>
</dbReference>
<dbReference type="InterPro" id="IPR036291">
    <property type="entry name" value="NAD(P)-bd_dom_sf"/>
</dbReference>
<name>A0A841HLB5_9GAMM</name>